<evidence type="ECO:0000256" key="1">
    <source>
        <dbReference type="SAM" id="Coils"/>
    </source>
</evidence>
<dbReference type="EMBL" id="RAPY01000008">
    <property type="protein sequence ID" value="RKE42613.1"/>
    <property type="molecule type" value="Genomic_DNA"/>
</dbReference>
<organism evidence="2 3">
    <name type="scientific">Sphingobacterium detergens</name>
    <dbReference type="NCBI Taxonomy" id="1145106"/>
    <lineage>
        <taxon>Bacteria</taxon>
        <taxon>Pseudomonadati</taxon>
        <taxon>Bacteroidota</taxon>
        <taxon>Sphingobacteriia</taxon>
        <taxon>Sphingobacteriales</taxon>
        <taxon>Sphingobacteriaceae</taxon>
        <taxon>Sphingobacterium</taxon>
    </lineage>
</organism>
<name>A0A420ADY2_SPHD1</name>
<feature type="coiled-coil region" evidence="1">
    <location>
        <begin position="106"/>
        <end position="133"/>
    </location>
</feature>
<protein>
    <recommendedName>
        <fullName evidence="4">Carboxypeptidase-like protein</fullName>
    </recommendedName>
</protein>
<keyword evidence="3" id="KW-1185">Reference proteome</keyword>
<dbReference type="RefSeq" id="WP_120262081.1">
    <property type="nucleotide sequence ID" value="NZ_RAPY01000008.1"/>
</dbReference>
<comment type="caution">
    <text evidence="2">The sequence shown here is derived from an EMBL/GenBank/DDBJ whole genome shotgun (WGS) entry which is preliminary data.</text>
</comment>
<gene>
    <name evidence="2" type="ORF">DFQ12_5528</name>
</gene>
<keyword evidence="1" id="KW-0175">Coiled coil</keyword>
<dbReference type="Proteomes" id="UP000286246">
    <property type="component" value="Unassembled WGS sequence"/>
</dbReference>
<evidence type="ECO:0000313" key="3">
    <source>
        <dbReference type="Proteomes" id="UP000286246"/>
    </source>
</evidence>
<reference evidence="2 3" key="1">
    <citation type="submission" date="2018-09" db="EMBL/GenBank/DDBJ databases">
        <title>Genomic Encyclopedia of Type Strains, Phase III (KMG-III): the genomes of soil and plant-associated and newly described type strains.</title>
        <authorList>
            <person name="Whitman W."/>
        </authorList>
    </citation>
    <scope>NUCLEOTIDE SEQUENCE [LARGE SCALE GENOMIC DNA]</scope>
    <source>
        <strain evidence="2 3">CECT 7938</strain>
    </source>
</reference>
<evidence type="ECO:0008006" key="4">
    <source>
        <dbReference type="Google" id="ProtNLM"/>
    </source>
</evidence>
<dbReference type="OrthoDB" id="789400at2"/>
<sequence length="244" mass="28444">MSVSVKFLLLLFIISLSSYLRPVYGQKRNEYRGAILSADTTLLLRGIKLLNLNSKKHTVSDEYGNFVLDYKLGDTIEFRHDHWETKLVYGDKLKDSVFLKKRSIVLDEIVITRNRHNNEINDLKEIEKEKNKKGGIYYGGKPPIALLNPFGGKPITFFYELFSKNGKRARAMEKNIQLAIKESKIDSVFNRNAVKMSTSIKDEDITPFMEEYRPTFEQVQSWNTYDLYLYIQKSYESFKAVKPK</sequence>
<accession>A0A420ADY2</accession>
<proteinExistence type="predicted"/>
<dbReference type="AlphaFoldDB" id="A0A420ADY2"/>
<evidence type="ECO:0000313" key="2">
    <source>
        <dbReference type="EMBL" id="RKE42613.1"/>
    </source>
</evidence>